<proteinExistence type="predicted"/>
<dbReference type="InterPro" id="IPR001763">
    <property type="entry name" value="Rhodanese-like_dom"/>
</dbReference>
<dbReference type="PANTHER" id="PTHR44086">
    <property type="entry name" value="THIOSULFATE SULFURTRANSFERASE RDL2, MITOCHONDRIAL-RELATED"/>
    <property type="match status" value="1"/>
</dbReference>
<accession>A0ABT0CZ95</accession>
<evidence type="ECO:0000313" key="2">
    <source>
        <dbReference type="EMBL" id="MCJ8238493.1"/>
    </source>
</evidence>
<reference evidence="2 3" key="1">
    <citation type="submission" date="2022-03" db="EMBL/GenBank/DDBJ databases">
        <title>Rhizobium SSM4.3 sp. nov., isolated from Sediment (Gouqi Island).</title>
        <authorList>
            <person name="Chen G."/>
        </authorList>
    </citation>
    <scope>NUCLEOTIDE SEQUENCE [LARGE SCALE GENOMIC DNA]</scope>
    <source>
        <strain evidence="2 3">SSM4.3</strain>
        <plasmid evidence="2">unnamed</plasmid>
    </source>
</reference>
<name>A0ABT0CZ95_9HYPH</name>
<sequence>MKKGYKTLLAEAEDLVEAVSPSEAGRLLGASNVVFVDLRDPREREREGTIANAFSCPRGMLEFWIDPESPYHKPVFAEDKLFLFFCASGWRSALATKTAMEMGLETVCHLEGGLTAWRNAGLPVEPVAAKVKT</sequence>
<evidence type="ECO:0000313" key="3">
    <source>
        <dbReference type="Proteomes" id="UP001522662"/>
    </source>
</evidence>
<evidence type="ECO:0000259" key="1">
    <source>
        <dbReference type="PROSITE" id="PS50206"/>
    </source>
</evidence>
<dbReference type="InterPro" id="IPR036873">
    <property type="entry name" value="Rhodanese-like_dom_sf"/>
</dbReference>
<dbReference type="PANTHER" id="PTHR44086:SF13">
    <property type="entry name" value="THIOSULFATE SULFURTRANSFERASE PSPE"/>
    <property type="match status" value="1"/>
</dbReference>
<dbReference type="SMART" id="SM00450">
    <property type="entry name" value="RHOD"/>
    <property type="match status" value="1"/>
</dbReference>
<protein>
    <submittedName>
        <fullName evidence="2">Rhodanese-like domain-containing protein</fullName>
    </submittedName>
</protein>
<dbReference type="Pfam" id="PF00581">
    <property type="entry name" value="Rhodanese"/>
    <property type="match status" value="1"/>
</dbReference>
<feature type="domain" description="Rhodanese" evidence="1">
    <location>
        <begin position="29"/>
        <end position="126"/>
    </location>
</feature>
<organism evidence="2 3">
    <name type="scientific">Peteryoungia algae</name>
    <dbReference type="NCBI Taxonomy" id="2919917"/>
    <lineage>
        <taxon>Bacteria</taxon>
        <taxon>Pseudomonadati</taxon>
        <taxon>Pseudomonadota</taxon>
        <taxon>Alphaproteobacteria</taxon>
        <taxon>Hyphomicrobiales</taxon>
        <taxon>Rhizobiaceae</taxon>
        <taxon>Peteryoungia</taxon>
    </lineage>
</organism>
<geneLocation type="plasmid" evidence="2">
    <name>unnamed</name>
</geneLocation>
<dbReference type="Proteomes" id="UP001522662">
    <property type="component" value="Unassembled WGS sequence"/>
</dbReference>
<dbReference type="PROSITE" id="PS50206">
    <property type="entry name" value="RHODANESE_3"/>
    <property type="match status" value="1"/>
</dbReference>
<dbReference type="EMBL" id="JALAYX010000002">
    <property type="protein sequence ID" value="MCJ8238493.1"/>
    <property type="molecule type" value="Genomic_DNA"/>
</dbReference>
<dbReference type="SUPFAM" id="SSF52821">
    <property type="entry name" value="Rhodanese/Cell cycle control phosphatase"/>
    <property type="match status" value="1"/>
</dbReference>
<keyword evidence="3" id="KW-1185">Reference proteome</keyword>
<comment type="caution">
    <text evidence="2">The sequence shown here is derived from an EMBL/GenBank/DDBJ whole genome shotgun (WGS) entry which is preliminary data.</text>
</comment>
<keyword evidence="2" id="KW-0614">Plasmid</keyword>
<gene>
    <name evidence="2" type="ORF">MKJ03_09150</name>
</gene>
<dbReference type="Gene3D" id="3.40.250.10">
    <property type="entry name" value="Rhodanese-like domain"/>
    <property type="match status" value="1"/>
</dbReference>
<dbReference type="CDD" id="cd01447">
    <property type="entry name" value="Polysulfide_ST"/>
    <property type="match status" value="1"/>
</dbReference>
<dbReference type="RefSeq" id="WP_229574239.1">
    <property type="nucleotide sequence ID" value="NZ_CP128477.1"/>
</dbReference>